<feature type="region of interest" description="Disordered" evidence="11">
    <location>
        <begin position="252"/>
        <end position="279"/>
    </location>
</feature>
<evidence type="ECO:0000256" key="3">
    <source>
        <dbReference type="ARBA" id="ARBA00007058"/>
    </source>
</evidence>
<dbReference type="PANTHER" id="PTHR10954:SF7">
    <property type="entry name" value="RIBONUCLEASE H2 SUBUNIT A"/>
    <property type="match status" value="1"/>
</dbReference>
<dbReference type="InterPro" id="IPR001352">
    <property type="entry name" value="RNase_HII/HIII"/>
</dbReference>
<gene>
    <name evidence="14" type="ORF">TSPI_02736</name>
</gene>
<evidence type="ECO:0000256" key="10">
    <source>
        <dbReference type="RuleBase" id="RU003515"/>
    </source>
</evidence>
<comment type="cofactor">
    <cofactor evidence="9">
        <name>Mn(2+)</name>
        <dbReference type="ChEBI" id="CHEBI:29035"/>
    </cofactor>
    <cofactor evidence="9">
        <name>Mg(2+)</name>
        <dbReference type="ChEBI" id="CHEBI:18420"/>
    </cofactor>
    <text evidence="9">Manganese or magnesium. Binds 1 divalent metal ion per monomer in the absence of substrate. May bind a second metal ion after substrate binding.</text>
</comment>
<feature type="domain" description="RNase H type-2" evidence="13">
    <location>
        <begin position="314"/>
        <end position="538"/>
    </location>
</feature>
<evidence type="ECO:0000256" key="1">
    <source>
        <dbReference type="ARBA" id="ARBA00000077"/>
    </source>
</evidence>
<comment type="similarity">
    <text evidence="3">Belongs to the RNase HII family. Eukaryotic subfamily.</text>
</comment>
<comment type="cofactor">
    <cofactor evidence="2">
        <name>Mg(2+)</name>
        <dbReference type="ChEBI" id="CHEBI:18420"/>
    </cofactor>
</comment>
<dbReference type="EMBL" id="JBEUSY010000254">
    <property type="protein sequence ID" value="KAL1240949.1"/>
    <property type="molecule type" value="Genomic_DNA"/>
</dbReference>
<evidence type="ECO:0000256" key="11">
    <source>
        <dbReference type="SAM" id="MobiDB-lite"/>
    </source>
</evidence>
<keyword evidence="12" id="KW-1133">Transmembrane helix</keyword>
<evidence type="ECO:0000256" key="8">
    <source>
        <dbReference type="ARBA" id="ARBA00024981"/>
    </source>
</evidence>
<evidence type="ECO:0000256" key="12">
    <source>
        <dbReference type="SAM" id="Phobius"/>
    </source>
</evidence>
<evidence type="ECO:0000256" key="7">
    <source>
        <dbReference type="ARBA" id="ARBA00022801"/>
    </source>
</evidence>
<dbReference type="InterPro" id="IPR024567">
    <property type="entry name" value="RNase_HII/HIII_dom"/>
</dbReference>
<dbReference type="SUPFAM" id="SSF53098">
    <property type="entry name" value="Ribonuclease H-like"/>
    <property type="match status" value="1"/>
</dbReference>
<keyword evidence="6 9" id="KW-0255">Endonuclease</keyword>
<organism evidence="14 15">
    <name type="scientific">Trichinella spiralis</name>
    <name type="common">Trichina worm</name>
    <dbReference type="NCBI Taxonomy" id="6334"/>
    <lineage>
        <taxon>Eukaryota</taxon>
        <taxon>Metazoa</taxon>
        <taxon>Ecdysozoa</taxon>
        <taxon>Nematoda</taxon>
        <taxon>Enoplea</taxon>
        <taxon>Dorylaimia</taxon>
        <taxon>Trichinellida</taxon>
        <taxon>Trichinellidae</taxon>
        <taxon>Trichinella</taxon>
    </lineage>
</organism>
<evidence type="ECO:0000256" key="5">
    <source>
        <dbReference type="ARBA" id="ARBA00022723"/>
    </source>
</evidence>
<feature type="binding site" evidence="9">
    <location>
        <position position="321"/>
    </location>
    <ligand>
        <name>a divalent metal cation</name>
        <dbReference type="ChEBI" id="CHEBI:60240"/>
    </ligand>
</feature>
<feature type="binding site" evidence="9">
    <location>
        <position position="320"/>
    </location>
    <ligand>
        <name>a divalent metal cation</name>
        <dbReference type="ChEBI" id="CHEBI:60240"/>
    </ligand>
</feature>
<sequence>MAQRCRYRWKDAFPSVAKLSTILLVISIFVSLALCNDQFDQLEHGPFFSLIECSINDTALQIDKSSWITIVLQVPKWLVVDEEALYNQLVAKIQLLFVQLINRRFDYWYRIASDQSAISINYTDLKLINIKVMNWTMNKEEELKIDVVVFYRCSTLSAKSLVQDVTLMTKTELHALIGFSILTIETYSEISKDANVKSWILIISLSSIFSILFLGWFILFAYYNTCACMVLRKLPDNTHSAVAMAKKSKFPKLKTSSGSNDVDQQIIPHSAENSDNDKKLEVEADDAAQNPNKMDWSKNKIVISDNLPNFVGKHCTLGVDEAGRGPVLGPMVYACGVCVTDNLEQLSTLKAKDSKTLTEDERSTIFKNMQSEKNSHLFAYTMKLLSPVYISKSMLGRSKYNLNEISHDTAMELIQIVCDAGVVVDKVILDTVGPTEKYEAKLRSRFPKIDILVSKKADSLHTIVSAASICAKVTRDNHLSQWSESSSSSSGQQFGSGYPSDPNTVAFLNNSVDKIFGFHSVVRFSWSTAKQLLDTKCVPVVWEDNEKSDEVKPSKLGKRLTSYFQSNKADNVLMQRSYESQDEMNFWNLFEKKIIHCGIYFICQTTCNQKQMGTDFEWNGNLGIRKKGKNYHEYSAKLL</sequence>
<feature type="binding site" evidence="9">
    <location>
        <position position="430"/>
    </location>
    <ligand>
        <name>a divalent metal cation</name>
        <dbReference type="ChEBI" id="CHEBI:60240"/>
    </ligand>
</feature>
<evidence type="ECO:0000259" key="13">
    <source>
        <dbReference type="PROSITE" id="PS51975"/>
    </source>
</evidence>
<keyword evidence="4 9" id="KW-0540">Nuclease</keyword>
<dbReference type="InterPro" id="IPR004649">
    <property type="entry name" value="RNase_H2_suA"/>
</dbReference>
<dbReference type="PANTHER" id="PTHR10954">
    <property type="entry name" value="RIBONUCLEASE H2 SUBUNIT A"/>
    <property type="match status" value="1"/>
</dbReference>
<name>A0ABR3KM17_TRISP</name>
<protein>
    <recommendedName>
        <fullName evidence="10">Ribonuclease</fullName>
        <ecNumber evidence="10">3.1.26.4</ecNumber>
    </recommendedName>
</protein>
<feature type="compositionally biased region" description="Polar residues" evidence="11">
    <location>
        <begin position="254"/>
        <end position="263"/>
    </location>
</feature>
<dbReference type="PROSITE" id="PS51975">
    <property type="entry name" value="RNASE_H_2"/>
    <property type="match status" value="1"/>
</dbReference>
<evidence type="ECO:0000313" key="15">
    <source>
        <dbReference type="Proteomes" id="UP001558632"/>
    </source>
</evidence>
<feature type="transmembrane region" description="Helical" evidence="12">
    <location>
        <begin position="199"/>
        <end position="223"/>
    </location>
</feature>
<proteinExistence type="inferred from homology"/>
<dbReference type="InterPro" id="IPR023160">
    <property type="entry name" value="RNase_HII_hlx-loop-hlx_cap_dom"/>
</dbReference>
<dbReference type="NCBIfam" id="TIGR00729">
    <property type="entry name" value="ribonuclease HII"/>
    <property type="match status" value="1"/>
</dbReference>
<comment type="catalytic activity">
    <reaction evidence="1 9 10">
        <text>Endonucleolytic cleavage to 5'-phosphomonoester.</text>
        <dbReference type="EC" id="3.1.26.4"/>
    </reaction>
</comment>
<dbReference type="EC" id="3.1.26.4" evidence="10"/>
<dbReference type="CDD" id="cd07181">
    <property type="entry name" value="RNase_HII_eukaryota_like"/>
    <property type="match status" value="1"/>
</dbReference>
<comment type="caution">
    <text evidence="14">The sequence shown here is derived from an EMBL/GenBank/DDBJ whole genome shotgun (WGS) entry which is preliminary data.</text>
</comment>
<keyword evidence="7 9" id="KW-0378">Hydrolase</keyword>
<comment type="function">
    <text evidence="10">Endonuclease that specifically degrades the RNA of RNA-DNA hybrids.</text>
</comment>
<dbReference type="InterPro" id="IPR012337">
    <property type="entry name" value="RNaseH-like_sf"/>
</dbReference>
<evidence type="ECO:0000256" key="4">
    <source>
        <dbReference type="ARBA" id="ARBA00022722"/>
    </source>
</evidence>
<comment type="function">
    <text evidence="8">Catalytic subunit of RNase HII, an endonuclease that specifically degrades the RNA of RNA:DNA hybrids. Participates in DNA replication, possibly by mediating the removal of lagging-strand Okazaki fragment RNA primers during DNA replication. Mediates the excision of single ribonucleotides from DNA:RNA duplexes.</text>
</comment>
<evidence type="ECO:0000256" key="9">
    <source>
        <dbReference type="PROSITE-ProRule" id="PRU01319"/>
    </source>
</evidence>
<keyword evidence="5 9" id="KW-0479">Metal-binding</keyword>
<dbReference type="Gene3D" id="3.30.420.10">
    <property type="entry name" value="Ribonuclease H-like superfamily/Ribonuclease H"/>
    <property type="match status" value="1"/>
</dbReference>
<evidence type="ECO:0000313" key="14">
    <source>
        <dbReference type="EMBL" id="KAL1240949.1"/>
    </source>
</evidence>
<dbReference type="Gene3D" id="1.10.10.460">
    <property type="entry name" value="Ribonuclease hii. Domain 2"/>
    <property type="match status" value="1"/>
</dbReference>
<reference evidence="14 15" key="1">
    <citation type="submission" date="2024-07" db="EMBL/GenBank/DDBJ databases">
        <title>Enhanced genomic and transcriptomic resources for Trichinella pseudospiralis and T. spiralis underpin the discovery of pronounced molecular differences between stages and species.</title>
        <authorList>
            <person name="Pasi K.K."/>
            <person name="La Rosa G."/>
            <person name="Gomez-Morales M.A."/>
            <person name="Tosini F."/>
            <person name="Sumanam S."/>
            <person name="Young N.D."/>
            <person name="Chang B.C."/>
            <person name="Robin G.B."/>
        </authorList>
    </citation>
    <scope>NUCLEOTIDE SEQUENCE [LARGE SCALE GENOMIC DNA]</scope>
    <source>
        <strain evidence="14">ISS534</strain>
    </source>
</reference>
<keyword evidence="15" id="KW-1185">Reference proteome</keyword>
<dbReference type="Proteomes" id="UP001558632">
    <property type="component" value="Unassembled WGS sequence"/>
</dbReference>
<evidence type="ECO:0000256" key="2">
    <source>
        <dbReference type="ARBA" id="ARBA00001946"/>
    </source>
</evidence>
<accession>A0ABR3KM17</accession>
<dbReference type="InterPro" id="IPR036397">
    <property type="entry name" value="RNaseH_sf"/>
</dbReference>
<keyword evidence="12" id="KW-0812">Transmembrane</keyword>
<keyword evidence="12" id="KW-0472">Membrane</keyword>
<evidence type="ECO:0000256" key="6">
    <source>
        <dbReference type="ARBA" id="ARBA00022759"/>
    </source>
</evidence>
<dbReference type="Pfam" id="PF01351">
    <property type="entry name" value="RNase_HII"/>
    <property type="match status" value="1"/>
</dbReference>